<dbReference type="PIRSF" id="PIRSF000525">
    <property type="entry name" value="SerC"/>
    <property type="match status" value="1"/>
</dbReference>
<reference evidence="14" key="1">
    <citation type="submission" date="2014-03" db="EMBL/GenBank/DDBJ databases">
        <authorList>
            <person name="Casaregola S."/>
        </authorList>
    </citation>
    <scope>NUCLEOTIDE SEQUENCE [LARGE SCALE GENOMIC DNA]</scope>
    <source>
        <strain evidence="14">CLIB 918</strain>
    </source>
</reference>
<dbReference type="InterPro" id="IPR015424">
    <property type="entry name" value="PyrdxlP-dep_Trfase"/>
</dbReference>
<evidence type="ECO:0000256" key="5">
    <source>
        <dbReference type="ARBA" id="ARBA00022576"/>
    </source>
</evidence>
<dbReference type="GO" id="GO:0005737">
    <property type="term" value="C:cytoplasm"/>
    <property type="evidence" value="ECO:0007669"/>
    <property type="project" value="TreeGrafter"/>
</dbReference>
<dbReference type="STRING" id="1173061.A0A0J9X2D4"/>
<dbReference type="NCBIfam" id="NF003764">
    <property type="entry name" value="PRK05355.1"/>
    <property type="match status" value="1"/>
</dbReference>
<keyword evidence="6" id="KW-0028">Amino-acid biosynthesis</keyword>
<dbReference type="UniPathway" id="UPA00135">
    <property type="reaction ID" value="UER00197"/>
</dbReference>
<evidence type="ECO:0000259" key="13">
    <source>
        <dbReference type="Pfam" id="PF00266"/>
    </source>
</evidence>
<comment type="cofactor">
    <cofactor evidence="1 12">
        <name>pyridoxal 5'-phosphate</name>
        <dbReference type="ChEBI" id="CHEBI:597326"/>
    </cofactor>
</comment>
<comment type="pathway">
    <text evidence="2">Amino-acid biosynthesis; L-serine biosynthesis; L-serine from 3-phospho-D-glycerate: step 2/3.</text>
</comment>
<dbReference type="GO" id="GO:0004648">
    <property type="term" value="F:O-phospho-L-serine:2-oxoglutarate aminotransferase activity"/>
    <property type="evidence" value="ECO:0007669"/>
    <property type="project" value="UniProtKB-EC"/>
</dbReference>
<name>A0A0J9X2D4_GEOCN</name>
<dbReference type="HAMAP" id="MF_00160">
    <property type="entry name" value="SerC_aminotrans_5"/>
    <property type="match status" value="1"/>
</dbReference>
<dbReference type="Gene3D" id="3.40.640.10">
    <property type="entry name" value="Type I PLP-dependent aspartate aminotransferase-like (Major domain)"/>
    <property type="match status" value="1"/>
</dbReference>
<comment type="catalytic activity">
    <reaction evidence="10">
        <text>4-(phosphooxy)-L-threonine + 2-oxoglutarate = (R)-3-hydroxy-2-oxo-4-phosphooxybutanoate + L-glutamate</text>
        <dbReference type="Rhea" id="RHEA:16573"/>
        <dbReference type="ChEBI" id="CHEBI:16810"/>
        <dbReference type="ChEBI" id="CHEBI:29985"/>
        <dbReference type="ChEBI" id="CHEBI:58452"/>
        <dbReference type="ChEBI" id="CHEBI:58538"/>
        <dbReference type="EC" id="2.6.1.52"/>
    </reaction>
</comment>
<keyword evidence="8" id="KW-0663">Pyridoxal phosphate</keyword>
<feature type="domain" description="Aminotransferase class V" evidence="13">
    <location>
        <begin position="10"/>
        <end position="374"/>
    </location>
</feature>
<dbReference type="Gene3D" id="3.90.1150.10">
    <property type="entry name" value="Aspartate Aminotransferase, domain 1"/>
    <property type="match status" value="1"/>
</dbReference>
<dbReference type="InterPro" id="IPR015422">
    <property type="entry name" value="PyrdxlP-dep_Trfase_small"/>
</dbReference>
<comment type="catalytic activity">
    <reaction evidence="11">
        <text>O-phospho-L-serine + 2-oxoglutarate = 3-phosphooxypyruvate + L-glutamate</text>
        <dbReference type="Rhea" id="RHEA:14329"/>
        <dbReference type="ChEBI" id="CHEBI:16810"/>
        <dbReference type="ChEBI" id="CHEBI:18110"/>
        <dbReference type="ChEBI" id="CHEBI:29985"/>
        <dbReference type="ChEBI" id="CHEBI:57524"/>
        <dbReference type="EC" id="2.6.1.52"/>
    </reaction>
</comment>
<evidence type="ECO:0000313" key="14">
    <source>
        <dbReference type="EMBL" id="CDO51065.1"/>
    </source>
</evidence>
<dbReference type="Pfam" id="PF00266">
    <property type="entry name" value="Aminotran_5"/>
    <property type="match status" value="1"/>
</dbReference>
<gene>
    <name evidence="14" type="ORF">BN980_GECA01s00307g</name>
</gene>
<evidence type="ECO:0000256" key="1">
    <source>
        <dbReference type="ARBA" id="ARBA00001933"/>
    </source>
</evidence>
<keyword evidence="9" id="KW-0718">Serine biosynthesis</keyword>
<dbReference type="EC" id="2.6.1.52" evidence="4"/>
<dbReference type="Proteomes" id="UP000242525">
    <property type="component" value="Unassembled WGS sequence"/>
</dbReference>
<evidence type="ECO:0000313" key="15">
    <source>
        <dbReference type="Proteomes" id="UP000242525"/>
    </source>
</evidence>
<evidence type="ECO:0000256" key="7">
    <source>
        <dbReference type="ARBA" id="ARBA00022679"/>
    </source>
</evidence>
<dbReference type="EMBL" id="CCBN010000001">
    <property type="protein sequence ID" value="CDO51065.1"/>
    <property type="molecule type" value="Genomic_DNA"/>
</dbReference>
<organism evidence="14 15">
    <name type="scientific">Geotrichum candidum</name>
    <name type="common">Oospora lactis</name>
    <name type="synonym">Dipodascus geotrichum</name>
    <dbReference type="NCBI Taxonomy" id="1173061"/>
    <lineage>
        <taxon>Eukaryota</taxon>
        <taxon>Fungi</taxon>
        <taxon>Dikarya</taxon>
        <taxon>Ascomycota</taxon>
        <taxon>Saccharomycotina</taxon>
        <taxon>Dipodascomycetes</taxon>
        <taxon>Dipodascales</taxon>
        <taxon>Dipodascaceae</taxon>
        <taxon>Geotrichum</taxon>
    </lineage>
</organism>
<dbReference type="GO" id="GO:0030170">
    <property type="term" value="F:pyridoxal phosphate binding"/>
    <property type="evidence" value="ECO:0007669"/>
    <property type="project" value="TreeGrafter"/>
</dbReference>
<dbReference type="PANTHER" id="PTHR43247:SF1">
    <property type="entry name" value="PHOSPHOSERINE AMINOTRANSFERASE"/>
    <property type="match status" value="1"/>
</dbReference>
<dbReference type="GO" id="GO:0006564">
    <property type="term" value="P:L-serine biosynthetic process"/>
    <property type="evidence" value="ECO:0007669"/>
    <property type="project" value="UniProtKB-KW"/>
</dbReference>
<dbReference type="InterPro" id="IPR022278">
    <property type="entry name" value="Pser_aminoTfrase"/>
</dbReference>
<dbReference type="SUPFAM" id="SSF53383">
    <property type="entry name" value="PLP-dependent transferases"/>
    <property type="match status" value="1"/>
</dbReference>
<dbReference type="AlphaFoldDB" id="A0A0J9X2D4"/>
<dbReference type="InterPro" id="IPR020578">
    <property type="entry name" value="Aminotrans_V_PyrdxlP_BS"/>
</dbReference>
<proteinExistence type="inferred from homology"/>
<comment type="caution">
    <text evidence="14">The sequence shown here is derived from an EMBL/GenBank/DDBJ whole genome shotgun (WGS) entry which is preliminary data.</text>
</comment>
<evidence type="ECO:0000256" key="10">
    <source>
        <dbReference type="ARBA" id="ARBA00047630"/>
    </source>
</evidence>
<comment type="similarity">
    <text evidence="3">Belongs to the class-V pyridoxal-phosphate-dependent aminotransferase family. SerC subfamily.</text>
</comment>
<evidence type="ECO:0000256" key="2">
    <source>
        <dbReference type="ARBA" id="ARBA00005099"/>
    </source>
</evidence>
<evidence type="ECO:0000256" key="3">
    <source>
        <dbReference type="ARBA" id="ARBA00006904"/>
    </source>
</evidence>
<keyword evidence="15" id="KW-1185">Reference proteome</keyword>
<dbReference type="OrthoDB" id="1703350at2759"/>
<protein>
    <recommendedName>
        <fullName evidence="4">phosphoserine transaminase</fullName>
        <ecNumber evidence="4">2.6.1.52</ecNumber>
    </recommendedName>
</protein>
<dbReference type="FunFam" id="3.40.640.10:FF:000082">
    <property type="entry name" value="Phosphoserine aminotransferase"/>
    <property type="match status" value="1"/>
</dbReference>
<sequence>MSAVRQETHYFGAGPALLPSEIVSQAAADFVNYNNLGLGLGEISHRSSDAIKIVNDTKANLVKVLNVPDTHEVLFLQGGGSGGFAAIAYNMIAAFASKTGKKGKADYFVTGDWSSKAAKEAERLGFDVNYVVDAKKANNGKFGVIPDKSQWKFSNPEETAYVYYCDNETVAGVEFPYIPEVPEGVELVADMSSNILSREIDVSKFGLIFGGAQKNIGIAGVSFYIVKKSLYENRISDKELVALGIPLAPIVFDFATIAKNNSTYNTLPIFGVHVINLCLLKMLANGGLSNQQKISERKAELIYKTLDKYPQVFNLPVDKSVRSKMNIVFTLKEEDAFLSQAAARGLTGLKGHRSVGGIRISNYNAVSEESVKLLVEFIEEFAATQQ</sequence>
<keyword evidence="7" id="KW-0808">Transferase</keyword>
<evidence type="ECO:0000256" key="12">
    <source>
        <dbReference type="RuleBase" id="RU004504"/>
    </source>
</evidence>
<evidence type="ECO:0000256" key="9">
    <source>
        <dbReference type="ARBA" id="ARBA00023299"/>
    </source>
</evidence>
<evidence type="ECO:0000256" key="11">
    <source>
        <dbReference type="ARBA" id="ARBA00049007"/>
    </source>
</evidence>
<evidence type="ECO:0000256" key="8">
    <source>
        <dbReference type="ARBA" id="ARBA00022898"/>
    </source>
</evidence>
<dbReference type="FunFam" id="3.90.1150.10:FF:000006">
    <property type="entry name" value="Phosphoserine aminotransferase"/>
    <property type="match status" value="1"/>
</dbReference>
<dbReference type="InterPro" id="IPR000192">
    <property type="entry name" value="Aminotrans_V_dom"/>
</dbReference>
<evidence type="ECO:0000256" key="6">
    <source>
        <dbReference type="ARBA" id="ARBA00022605"/>
    </source>
</evidence>
<dbReference type="InterPro" id="IPR015421">
    <property type="entry name" value="PyrdxlP-dep_Trfase_major"/>
</dbReference>
<accession>A0A0J9X2D4</accession>
<evidence type="ECO:0000256" key="4">
    <source>
        <dbReference type="ARBA" id="ARBA00013030"/>
    </source>
</evidence>
<dbReference type="PROSITE" id="PS00595">
    <property type="entry name" value="AA_TRANSFER_CLASS_5"/>
    <property type="match status" value="1"/>
</dbReference>
<keyword evidence="5 14" id="KW-0032">Aminotransferase</keyword>
<dbReference type="PANTHER" id="PTHR43247">
    <property type="entry name" value="PHOSPHOSERINE AMINOTRANSFERASE"/>
    <property type="match status" value="1"/>
</dbReference>